<reference evidence="2" key="1">
    <citation type="submission" date="2020-06" db="EMBL/GenBank/DDBJ databases">
        <authorList>
            <person name="Li T."/>
            <person name="Hu X."/>
            <person name="Zhang T."/>
            <person name="Song X."/>
            <person name="Zhang H."/>
            <person name="Dai N."/>
            <person name="Sheng W."/>
            <person name="Hou X."/>
            <person name="Wei L."/>
        </authorList>
    </citation>
    <scope>NUCLEOTIDE SEQUENCE</scope>
    <source>
        <strain evidence="2">3651</strain>
        <tissue evidence="2">Leaf</tissue>
    </source>
</reference>
<protein>
    <submittedName>
        <fullName evidence="2">Uncharacterized protein</fullName>
    </submittedName>
</protein>
<dbReference type="Proteomes" id="UP001293254">
    <property type="component" value="Unassembled WGS sequence"/>
</dbReference>
<feature type="compositionally biased region" description="Polar residues" evidence="1">
    <location>
        <begin position="132"/>
        <end position="141"/>
    </location>
</feature>
<sequence length="215" mass="23297">MFSRRNYVLGNVYVKNPRLMGLENLVISLSISPIGRFKVKALLETELLVVVGLHFVVDNYDGPESLYSHLRKDYDELGGILNFIPDNIPSNLLSSSGTRSASATPSDVPSSSRTRSQSKTPDAPSAIPMGSASPQPSSLYSTGPVHEPPVIEVVTSPEIEDFHFLLWLHLLPLLVTPTEVGLAFLKRPPPRTPYPSRGRSLSTCVLSSSGGVSTI</sequence>
<feature type="region of interest" description="Disordered" evidence="1">
    <location>
        <begin position="94"/>
        <end position="143"/>
    </location>
</feature>
<feature type="compositionally biased region" description="Polar residues" evidence="1">
    <location>
        <begin position="94"/>
        <end position="120"/>
    </location>
</feature>
<dbReference type="EMBL" id="JACGWO010000010">
    <property type="protein sequence ID" value="KAK4417021.1"/>
    <property type="molecule type" value="Genomic_DNA"/>
</dbReference>
<reference evidence="2" key="2">
    <citation type="journal article" date="2024" name="Plant">
        <title>Genomic evolution and insights into agronomic trait innovations of Sesamum species.</title>
        <authorList>
            <person name="Miao H."/>
            <person name="Wang L."/>
            <person name="Qu L."/>
            <person name="Liu H."/>
            <person name="Sun Y."/>
            <person name="Le M."/>
            <person name="Wang Q."/>
            <person name="Wei S."/>
            <person name="Zheng Y."/>
            <person name="Lin W."/>
            <person name="Duan Y."/>
            <person name="Cao H."/>
            <person name="Xiong S."/>
            <person name="Wang X."/>
            <person name="Wei L."/>
            <person name="Li C."/>
            <person name="Ma Q."/>
            <person name="Ju M."/>
            <person name="Zhao R."/>
            <person name="Li G."/>
            <person name="Mu C."/>
            <person name="Tian Q."/>
            <person name="Mei H."/>
            <person name="Zhang T."/>
            <person name="Gao T."/>
            <person name="Zhang H."/>
        </authorList>
    </citation>
    <scope>NUCLEOTIDE SEQUENCE</scope>
    <source>
        <strain evidence="2">3651</strain>
    </source>
</reference>
<keyword evidence="3" id="KW-1185">Reference proteome</keyword>
<organism evidence="2 3">
    <name type="scientific">Sesamum alatum</name>
    <dbReference type="NCBI Taxonomy" id="300844"/>
    <lineage>
        <taxon>Eukaryota</taxon>
        <taxon>Viridiplantae</taxon>
        <taxon>Streptophyta</taxon>
        <taxon>Embryophyta</taxon>
        <taxon>Tracheophyta</taxon>
        <taxon>Spermatophyta</taxon>
        <taxon>Magnoliopsida</taxon>
        <taxon>eudicotyledons</taxon>
        <taxon>Gunneridae</taxon>
        <taxon>Pentapetalae</taxon>
        <taxon>asterids</taxon>
        <taxon>lamiids</taxon>
        <taxon>Lamiales</taxon>
        <taxon>Pedaliaceae</taxon>
        <taxon>Sesamum</taxon>
    </lineage>
</organism>
<name>A0AAE2CCG6_9LAMI</name>
<evidence type="ECO:0000313" key="3">
    <source>
        <dbReference type="Proteomes" id="UP001293254"/>
    </source>
</evidence>
<comment type="caution">
    <text evidence="2">The sequence shown here is derived from an EMBL/GenBank/DDBJ whole genome shotgun (WGS) entry which is preliminary data.</text>
</comment>
<accession>A0AAE2CCG6</accession>
<proteinExistence type="predicted"/>
<dbReference type="AlphaFoldDB" id="A0AAE2CCG6"/>
<gene>
    <name evidence="2" type="ORF">Salat_2527600</name>
</gene>
<evidence type="ECO:0000256" key="1">
    <source>
        <dbReference type="SAM" id="MobiDB-lite"/>
    </source>
</evidence>
<evidence type="ECO:0000313" key="2">
    <source>
        <dbReference type="EMBL" id="KAK4417021.1"/>
    </source>
</evidence>